<feature type="region of interest" description="Disordered" evidence="1">
    <location>
        <begin position="93"/>
        <end position="112"/>
    </location>
</feature>
<organism evidence="2 3">
    <name type="scientific">Rosa chinensis</name>
    <name type="common">China rose</name>
    <dbReference type="NCBI Taxonomy" id="74649"/>
    <lineage>
        <taxon>Eukaryota</taxon>
        <taxon>Viridiplantae</taxon>
        <taxon>Streptophyta</taxon>
        <taxon>Embryophyta</taxon>
        <taxon>Tracheophyta</taxon>
        <taxon>Spermatophyta</taxon>
        <taxon>Magnoliopsida</taxon>
        <taxon>eudicotyledons</taxon>
        <taxon>Gunneridae</taxon>
        <taxon>Pentapetalae</taxon>
        <taxon>rosids</taxon>
        <taxon>fabids</taxon>
        <taxon>Rosales</taxon>
        <taxon>Rosaceae</taxon>
        <taxon>Rosoideae</taxon>
        <taxon>Rosoideae incertae sedis</taxon>
        <taxon>Rosa</taxon>
    </lineage>
</organism>
<evidence type="ECO:0000256" key="1">
    <source>
        <dbReference type="SAM" id="MobiDB-lite"/>
    </source>
</evidence>
<dbReference type="AlphaFoldDB" id="A0A2P6RQF7"/>
<keyword evidence="3" id="KW-1185">Reference proteome</keyword>
<accession>A0A2P6RQF7</accession>
<feature type="region of interest" description="Disordered" evidence="1">
    <location>
        <begin position="152"/>
        <end position="177"/>
    </location>
</feature>
<dbReference type="Proteomes" id="UP000238479">
    <property type="component" value="Chromosome 2"/>
</dbReference>
<reference evidence="2 3" key="1">
    <citation type="journal article" date="2018" name="Nat. Genet.">
        <title>The Rosa genome provides new insights in the design of modern roses.</title>
        <authorList>
            <person name="Bendahmane M."/>
        </authorList>
    </citation>
    <scope>NUCLEOTIDE SEQUENCE [LARGE SCALE GENOMIC DNA]</scope>
    <source>
        <strain evidence="3">cv. Old Blush</strain>
    </source>
</reference>
<evidence type="ECO:0000313" key="2">
    <source>
        <dbReference type="EMBL" id="PRQ48676.1"/>
    </source>
</evidence>
<dbReference type="EMBL" id="PDCK01000040">
    <property type="protein sequence ID" value="PRQ48676.1"/>
    <property type="molecule type" value="Genomic_DNA"/>
</dbReference>
<proteinExistence type="predicted"/>
<feature type="compositionally biased region" description="Basic and acidic residues" evidence="1">
    <location>
        <begin position="93"/>
        <end position="111"/>
    </location>
</feature>
<name>A0A2P6RQF7_ROSCH</name>
<sequence length="215" mass="24816">MFQTVNKKLLSPWREKNLDATVLCPCLPTLPANSLAAHPEEVDEEKVVVMEKKISSESSSSTGSDGSNKRVFPVLDPEIVLLDKSQHDHAEVMKEHDDSTSSNIEKKEGVKYKKSKSTGTLLRRWSFKGLLRRNSNERAMLVAAPRIRKKGRKALSYSRDASHYRQDPPPKSPPPWRRERNFDRMAVYYTCVHVSHHHLLILYSVQWKLIKKNKW</sequence>
<comment type="caution">
    <text evidence="2">The sequence shown here is derived from an EMBL/GenBank/DDBJ whole genome shotgun (WGS) entry which is preliminary data.</text>
</comment>
<protein>
    <submittedName>
        <fullName evidence="2">Uncharacterized protein</fullName>
    </submittedName>
</protein>
<evidence type="ECO:0000313" key="3">
    <source>
        <dbReference type="Proteomes" id="UP000238479"/>
    </source>
</evidence>
<gene>
    <name evidence="2" type="ORF">RchiOBHm_Chr2g0113411</name>
</gene>
<dbReference type="Gramene" id="PRQ48676">
    <property type="protein sequence ID" value="PRQ48676"/>
    <property type="gene ID" value="RchiOBHm_Chr2g0113411"/>
</dbReference>